<reference evidence="1 2" key="1">
    <citation type="submission" date="2019-05" db="EMBL/GenBank/DDBJ databases">
        <title>Mycolicibacterium sphagni ENV482 genome assembly.</title>
        <authorList>
            <person name="Chen W."/>
            <person name="Faulkner N.W."/>
            <person name="Hyman M.R."/>
        </authorList>
    </citation>
    <scope>NUCLEOTIDE SEQUENCE [LARGE SCALE GENOMIC DNA]</scope>
    <source>
        <strain evidence="1 2">ENV482</strain>
    </source>
</reference>
<dbReference type="EMBL" id="VBSB01000014">
    <property type="protein sequence ID" value="NTY62204.1"/>
    <property type="molecule type" value="Genomic_DNA"/>
</dbReference>
<organism evidence="1 2">
    <name type="scientific">Mycolicibacterium sphagni</name>
    <dbReference type="NCBI Taxonomy" id="1786"/>
    <lineage>
        <taxon>Bacteria</taxon>
        <taxon>Bacillati</taxon>
        <taxon>Actinomycetota</taxon>
        <taxon>Actinomycetes</taxon>
        <taxon>Mycobacteriales</taxon>
        <taxon>Mycobacteriaceae</taxon>
        <taxon>Mycolicibacterium</taxon>
    </lineage>
</organism>
<evidence type="ECO:0000313" key="1">
    <source>
        <dbReference type="EMBL" id="NTY62204.1"/>
    </source>
</evidence>
<comment type="caution">
    <text evidence="1">The sequence shown here is derived from an EMBL/GenBank/DDBJ whole genome shotgun (WGS) entry which is preliminary data.</text>
</comment>
<accession>A0ABX2K2A5</accession>
<keyword evidence="2" id="KW-1185">Reference proteome</keyword>
<gene>
    <name evidence="1" type="ORF">FEG63_21930</name>
</gene>
<name>A0ABX2K2A5_9MYCO</name>
<dbReference type="Proteomes" id="UP000708347">
    <property type="component" value="Unassembled WGS sequence"/>
</dbReference>
<evidence type="ECO:0000313" key="2">
    <source>
        <dbReference type="Proteomes" id="UP000708347"/>
    </source>
</evidence>
<sequence>MPDTTECRVTWEIDIDADNPHAAAAKALAIQRNPESIATFFGVTARSGGATNHVDFHDDDAPSTTN</sequence>
<dbReference type="RefSeq" id="WP_174399932.1">
    <property type="nucleotide sequence ID" value="NZ_VBSB01000014.1"/>
</dbReference>
<proteinExistence type="predicted"/>
<protein>
    <submittedName>
        <fullName evidence="1">Uncharacterized protein</fullName>
    </submittedName>
</protein>